<evidence type="ECO:0000313" key="1">
    <source>
        <dbReference type="EMBL" id="WXB97275.1"/>
    </source>
</evidence>
<dbReference type="InterPro" id="IPR036388">
    <property type="entry name" value="WH-like_DNA-bd_sf"/>
</dbReference>
<reference evidence="1 2" key="1">
    <citation type="submission" date="2024-02" db="EMBL/GenBank/DDBJ databases">
        <title>Seven novel Bacillus-like species.</title>
        <authorList>
            <person name="Liu G."/>
        </authorList>
    </citation>
    <scope>NUCLEOTIDE SEQUENCE [LARGE SCALE GENOMIC DNA]</scope>
    <source>
        <strain evidence="1 2">FJAT-52054</strain>
    </source>
</reference>
<organism evidence="1 2">
    <name type="scientific">Metabacillus sediminis</name>
    <dbReference type="NCBI Taxonomy" id="3117746"/>
    <lineage>
        <taxon>Bacteria</taxon>
        <taxon>Bacillati</taxon>
        <taxon>Bacillota</taxon>
        <taxon>Bacilli</taxon>
        <taxon>Bacillales</taxon>
        <taxon>Bacillaceae</taxon>
        <taxon>Metabacillus</taxon>
    </lineage>
</organism>
<keyword evidence="2" id="KW-1185">Reference proteome</keyword>
<dbReference type="Proteomes" id="UP001377337">
    <property type="component" value="Chromosome"/>
</dbReference>
<dbReference type="Pfam" id="PF13730">
    <property type="entry name" value="HTH_36"/>
    <property type="match status" value="1"/>
</dbReference>
<sequence length="148" mass="16766">MTLKKLTEEEIFLKVYKSFYTSGLASKIGKELGRGKVNTLLAIASYMDDKGICFPTQEQLADRTGTTIGTINRDVNELLDFRIDGKPILIRRKHKTNAGHRNSIYRVMPISQLSIFDREIEPIQKPLIEKDKEASEREAALADLLAEL</sequence>
<accession>A0ABZ2NJ96</accession>
<dbReference type="Gene3D" id="1.10.10.10">
    <property type="entry name" value="Winged helix-like DNA-binding domain superfamily/Winged helix DNA-binding domain"/>
    <property type="match status" value="1"/>
</dbReference>
<gene>
    <name evidence="1" type="ORF">WCV65_01845</name>
</gene>
<name>A0ABZ2NJ96_9BACI</name>
<proteinExistence type="predicted"/>
<dbReference type="EMBL" id="CP147407">
    <property type="protein sequence ID" value="WXB97275.1"/>
    <property type="molecule type" value="Genomic_DNA"/>
</dbReference>
<protein>
    <submittedName>
        <fullName evidence="1">Helix-turn-helix domain-containing protein</fullName>
    </submittedName>
</protein>
<evidence type="ECO:0000313" key="2">
    <source>
        <dbReference type="Proteomes" id="UP001377337"/>
    </source>
</evidence>
<dbReference type="RefSeq" id="WP_338779555.1">
    <property type="nucleotide sequence ID" value="NZ_CP147407.1"/>
</dbReference>